<dbReference type="EMBL" id="MNZM01000108">
    <property type="protein sequence ID" value="OIP82636.1"/>
    <property type="molecule type" value="Genomic_DNA"/>
</dbReference>
<name>A0A1J5HDJ8_9BACT</name>
<accession>A0A1J5HDJ8</accession>
<sequence>MGLYWKNLLNNFSSEYMITIICGEDFVSSRNYYNQQRINITPNQSALSFNKLIDFFEHWENSAAANLFQQKSIYFLENINKQINLKINHKQVKKLEEIHLNKEISVFIWEENVPSREIKLKKCALIKEFKPNQTIFKLINACYPGNKLGFLSTLNSLKTSLDEYFIFIMLIRHLRKLILAKEKIYGERLAPWQKSQLDSQASKWSKNSLIKYYDSFFRIDLTTKTGTNPLGIIKSINISACVFI</sequence>
<dbReference type="Proteomes" id="UP000183758">
    <property type="component" value="Unassembled WGS sequence"/>
</dbReference>
<dbReference type="AlphaFoldDB" id="A0A1J5HDJ8"/>
<dbReference type="SUPFAM" id="SSF48019">
    <property type="entry name" value="post-AAA+ oligomerization domain-like"/>
    <property type="match status" value="1"/>
</dbReference>
<dbReference type="Gene3D" id="1.20.272.10">
    <property type="match status" value="1"/>
</dbReference>
<dbReference type="GO" id="GO:0003677">
    <property type="term" value="F:DNA binding"/>
    <property type="evidence" value="ECO:0007669"/>
    <property type="project" value="InterPro"/>
</dbReference>
<dbReference type="GO" id="GO:0006260">
    <property type="term" value="P:DNA replication"/>
    <property type="evidence" value="ECO:0007669"/>
    <property type="project" value="InterPro"/>
</dbReference>
<organism evidence="1 2">
    <name type="scientific">Candidatus Roizmanbacteria bacterium CG2_30_33_16</name>
    <dbReference type="NCBI Taxonomy" id="1805340"/>
    <lineage>
        <taxon>Bacteria</taxon>
        <taxon>Candidatus Roizmaniibacteriota</taxon>
    </lineage>
</organism>
<proteinExistence type="predicted"/>
<reference evidence="1 2" key="1">
    <citation type="journal article" date="2016" name="Environ. Microbiol.">
        <title>Genomic resolution of a cold subsurface aquifer community provides metabolic insights for novel microbes adapted to high CO concentrations.</title>
        <authorList>
            <person name="Probst A.J."/>
            <person name="Castelle C.J."/>
            <person name="Singh A."/>
            <person name="Brown C.T."/>
            <person name="Anantharaman K."/>
            <person name="Sharon I."/>
            <person name="Hug L.A."/>
            <person name="Burstein D."/>
            <person name="Emerson J.B."/>
            <person name="Thomas B.C."/>
            <person name="Banfield J.F."/>
        </authorList>
    </citation>
    <scope>NUCLEOTIDE SEQUENCE [LARGE SCALE GENOMIC DNA]</scope>
    <source>
        <strain evidence="1">CG2_30_33_16</strain>
    </source>
</reference>
<comment type="caution">
    <text evidence="1">The sequence shown here is derived from an EMBL/GenBank/DDBJ whole genome shotgun (WGS) entry which is preliminary data.</text>
</comment>
<gene>
    <name evidence="1" type="ORF">AUK04_04345</name>
</gene>
<dbReference type="InterPro" id="IPR008921">
    <property type="entry name" value="DNA_pol3_clamp-load_cplx_C"/>
</dbReference>
<evidence type="ECO:0000313" key="1">
    <source>
        <dbReference type="EMBL" id="OIP82636.1"/>
    </source>
</evidence>
<protein>
    <recommendedName>
        <fullName evidence="3">DNA polymerase III delta N-terminal domain-containing protein</fullName>
    </recommendedName>
</protein>
<evidence type="ECO:0008006" key="3">
    <source>
        <dbReference type="Google" id="ProtNLM"/>
    </source>
</evidence>
<evidence type="ECO:0000313" key="2">
    <source>
        <dbReference type="Proteomes" id="UP000183758"/>
    </source>
</evidence>